<organism evidence="13 14">
    <name type="scientific">Arenimonas maotaiensis</name>
    <dbReference type="NCBI Taxonomy" id="1446479"/>
    <lineage>
        <taxon>Bacteria</taxon>
        <taxon>Pseudomonadati</taxon>
        <taxon>Pseudomonadota</taxon>
        <taxon>Gammaproteobacteria</taxon>
        <taxon>Lysobacterales</taxon>
        <taxon>Lysobacteraceae</taxon>
        <taxon>Arenimonas</taxon>
    </lineage>
</organism>
<dbReference type="EMBL" id="BMFO01000001">
    <property type="protein sequence ID" value="GGF85904.1"/>
    <property type="molecule type" value="Genomic_DNA"/>
</dbReference>
<comment type="subcellular location">
    <subcellularLocation>
        <location evidence="10">Cytoplasm</location>
    </subcellularLocation>
</comment>
<evidence type="ECO:0000256" key="10">
    <source>
        <dbReference type="HAMAP-Rule" id="MF_00278"/>
    </source>
</evidence>
<evidence type="ECO:0000256" key="6">
    <source>
        <dbReference type="ARBA" id="ARBA00023102"/>
    </source>
</evidence>
<comment type="catalytic activity">
    <reaction evidence="9 10">
        <text>L-glutamine + H2O = L-glutamate + NH4(+)</text>
        <dbReference type="Rhea" id="RHEA:15889"/>
        <dbReference type="ChEBI" id="CHEBI:15377"/>
        <dbReference type="ChEBI" id="CHEBI:28938"/>
        <dbReference type="ChEBI" id="CHEBI:29985"/>
        <dbReference type="ChEBI" id="CHEBI:58359"/>
        <dbReference type="EC" id="3.5.1.2"/>
    </reaction>
</comment>
<name>A0A917CGR6_9GAMM</name>
<keyword evidence="7 10" id="KW-0456">Lyase</keyword>
<dbReference type="InterPro" id="IPR029062">
    <property type="entry name" value="Class_I_gatase-like"/>
</dbReference>
<proteinExistence type="inferred from homology"/>
<dbReference type="NCBIfam" id="TIGR01855">
    <property type="entry name" value="IMP_synth_hisH"/>
    <property type="match status" value="1"/>
</dbReference>
<dbReference type="GO" id="GO:0000107">
    <property type="term" value="F:imidazoleglycerol-phosphate synthase activity"/>
    <property type="evidence" value="ECO:0007669"/>
    <property type="project" value="UniProtKB-UniRule"/>
</dbReference>
<evidence type="ECO:0000313" key="14">
    <source>
        <dbReference type="Proteomes" id="UP000632858"/>
    </source>
</evidence>
<protein>
    <recommendedName>
        <fullName evidence="10">Imidazole glycerol phosphate synthase subunit HisH</fullName>
        <ecNumber evidence="10">4.3.2.10</ecNumber>
    </recommendedName>
    <alternativeName>
        <fullName evidence="10">IGP synthase glutaminase subunit</fullName>
        <ecNumber evidence="10">3.5.1.2</ecNumber>
    </alternativeName>
    <alternativeName>
        <fullName evidence="10">IGP synthase subunit HisH</fullName>
    </alternativeName>
    <alternativeName>
        <fullName evidence="10">ImGP synthase subunit HisH</fullName>
        <shortName evidence="10">IGPS subunit HisH</shortName>
    </alternativeName>
</protein>
<dbReference type="EC" id="3.5.1.2" evidence="10"/>
<dbReference type="SUPFAM" id="SSF52317">
    <property type="entry name" value="Class I glutamine amidotransferase-like"/>
    <property type="match status" value="1"/>
</dbReference>
<comment type="caution">
    <text evidence="13">The sequence shown here is derived from an EMBL/GenBank/DDBJ whole genome shotgun (WGS) entry which is preliminary data.</text>
</comment>
<gene>
    <name evidence="10 13" type="primary">hisH</name>
    <name evidence="13" type="ORF">GCM10010960_04930</name>
</gene>
<keyword evidence="4 10" id="KW-0378">Hydrolase</keyword>
<dbReference type="CDD" id="cd01748">
    <property type="entry name" value="GATase1_IGP_Synthase"/>
    <property type="match status" value="1"/>
</dbReference>
<dbReference type="Pfam" id="PF00117">
    <property type="entry name" value="GATase"/>
    <property type="match status" value="1"/>
</dbReference>
<comment type="function">
    <text evidence="10">IGPS catalyzes the conversion of PRFAR and glutamine to IGP, AICAR and glutamate. The HisH subunit catalyzes the hydrolysis of glutamine to glutamate and ammonia as part of the synthesis of IGP and AICAR. The resulting ammonia molecule is channeled to the active site of HisF.</text>
</comment>
<reference evidence="13" key="2">
    <citation type="submission" date="2020-09" db="EMBL/GenBank/DDBJ databases">
        <authorList>
            <person name="Sun Q."/>
            <person name="Zhou Y."/>
        </authorList>
    </citation>
    <scope>NUCLEOTIDE SEQUENCE</scope>
    <source>
        <strain evidence="13">CGMCC 1.12726</strain>
    </source>
</reference>
<comment type="subunit">
    <text evidence="2 10">Heterodimer of HisH and HisF.</text>
</comment>
<evidence type="ECO:0000256" key="9">
    <source>
        <dbReference type="ARBA" id="ARBA00049534"/>
    </source>
</evidence>
<accession>A0A917CGR6</accession>
<keyword evidence="5 10" id="KW-0315">Glutamine amidotransferase</keyword>
<dbReference type="HAMAP" id="MF_00278">
    <property type="entry name" value="HisH"/>
    <property type="match status" value="1"/>
</dbReference>
<dbReference type="GO" id="GO:0000105">
    <property type="term" value="P:L-histidine biosynthetic process"/>
    <property type="evidence" value="ECO:0007669"/>
    <property type="project" value="UniProtKB-UniRule"/>
</dbReference>
<dbReference type="PIRSF" id="PIRSF000495">
    <property type="entry name" value="Amidotransf_hisH"/>
    <property type="match status" value="1"/>
</dbReference>
<dbReference type="AlphaFoldDB" id="A0A917CGR6"/>
<evidence type="ECO:0000256" key="8">
    <source>
        <dbReference type="ARBA" id="ARBA00047838"/>
    </source>
</evidence>
<feature type="active site" evidence="10 11">
    <location>
        <position position="180"/>
    </location>
</feature>
<evidence type="ECO:0000256" key="7">
    <source>
        <dbReference type="ARBA" id="ARBA00023239"/>
    </source>
</evidence>
<dbReference type="PANTHER" id="PTHR42701:SF1">
    <property type="entry name" value="IMIDAZOLE GLYCEROL PHOSPHATE SYNTHASE SUBUNIT HISH"/>
    <property type="match status" value="1"/>
</dbReference>
<evidence type="ECO:0000256" key="11">
    <source>
        <dbReference type="PIRSR" id="PIRSR000495-1"/>
    </source>
</evidence>
<keyword evidence="3 10" id="KW-0028">Amino-acid biosynthesis</keyword>
<comment type="pathway">
    <text evidence="1 10">Amino-acid biosynthesis; L-histidine biosynthesis; L-histidine from 5-phospho-alpha-D-ribose 1-diphosphate: step 5/9.</text>
</comment>
<dbReference type="GO" id="GO:0004359">
    <property type="term" value="F:glutaminase activity"/>
    <property type="evidence" value="ECO:0007669"/>
    <property type="project" value="UniProtKB-EC"/>
</dbReference>
<dbReference type="RefSeq" id="WP_188447387.1">
    <property type="nucleotide sequence ID" value="NZ_BMFO01000001.1"/>
</dbReference>
<evidence type="ECO:0000259" key="12">
    <source>
        <dbReference type="Pfam" id="PF00117"/>
    </source>
</evidence>
<evidence type="ECO:0000256" key="1">
    <source>
        <dbReference type="ARBA" id="ARBA00005091"/>
    </source>
</evidence>
<dbReference type="GO" id="GO:0016829">
    <property type="term" value="F:lyase activity"/>
    <property type="evidence" value="ECO:0007669"/>
    <property type="project" value="UniProtKB-KW"/>
</dbReference>
<dbReference type="PANTHER" id="PTHR42701">
    <property type="entry name" value="IMIDAZOLE GLYCEROL PHOSPHATE SYNTHASE SUBUNIT HISH"/>
    <property type="match status" value="1"/>
</dbReference>
<keyword evidence="14" id="KW-1185">Reference proteome</keyword>
<feature type="active site" description="Nucleophile" evidence="10 11">
    <location>
        <position position="78"/>
    </location>
</feature>
<keyword evidence="6 10" id="KW-0368">Histidine biosynthesis</keyword>
<evidence type="ECO:0000256" key="2">
    <source>
        <dbReference type="ARBA" id="ARBA00011152"/>
    </source>
</evidence>
<keyword evidence="10" id="KW-0963">Cytoplasm</keyword>
<dbReference type="InterPro" id="IPR017926">
    <property type="entry name" value="GATASE"/>
</dbReference>
<dbReference type="Proteomes" id="UP000632858">
    <property type="component" value="Unassembled WGS sequence"/>
</dbReference>
<feature type="active site" evidence="10 11">
    <location>
        <position position="178"/>
    </location>
</feature>
<evidence type="ECO:0000256" key="5">
    <source>
        <dbReference type="ARBA" id="ARBA00022962"/>
    </source>
</evidence>
<dbReference type="PROSITE" id="PS51273">
    <property type="entry name" value="GATASE_TYPE_1"/>
    <property type="match status" value="1"/>
</dbReference>
<evidence type="ECO:0000256" key="4">
    <source>
        <dbReference type="ARBA" id="ARBA00022801"/>
    </source>
</evidence>
<comment type="catalytic activity">
    <reaction evidence="8 10">
        <text>5-[(5-phospho-1-deoxy-D-ribulos-1-ylimino)methylamino]-1-(5-phospho-beta-D-ribosyl)imidazole-4-carboxamide + L-glutamine = D-erythro-1-(imidazol-4-yl)glycerol 3-phosphate + 5-amino-1-(5-phospho-beta-D-ribosyl)imidazole-4-carboxamide + L-glutamate + H(+)</text>
        <dbReference type="Rhea" id="RHEA:24793"/>
        <dbReference type="ChEBI" id="CHEBI:15378"/>
        <dbReference type="ChEBI" id="CHEBI:29985"/>
        <dbReference type="ChEBI" id="CHEBI:58278"/>
        <dbReference type="ChEBI" id="CHEBI:58359"/>
        <dbReference type="ChEBI" id="CHEBI:58475"/>
        <dbReference type="ChEBI" id="CHEBI:58525"/>
        <dbReference type="EC" id="4.3.2.10"/>
    </reaction>
</comment>
<evidence type="ECO:0000313" key="13">
    <source>
        <dbReference type="EMBL" id="GGF85904.1"/>
    </source>
</evidence>
<evidence type="ECO:0000256" key="3">
    <source>
        <dbReference type="ARBA" id="ARBA00022605"/>
    </source>
</evidence>
<dbReference type="GO" id="GO:0005737">
    <property type="term" value="C:cytoplasm"/>
    <property type="evidence" value="ECO:0007669"/>
    <property type="project" value="UniProtKB-SubCell"/>
</dbReference>
<dbReference type="InterPro" id="IPR010139">
    <property type="entry name" value="Imidazole-glycPsynth_HisH"/>
</dbReference>
<dbReference type="Gene3D" id="3.40.50.880">
    <property type="match status" value="1"/>
</dbReference>
<reference evidence="13" key="1">
    <citation type="journal article" date="2014" name="Int. J. Syst. Evol. Microbiol.">
        <title>Complete genome sequence of Corynebacterium casei LMG S-19264T (=DSM 44701T), isolated from a smear-ripened cheese.</title>
        <authorList>
            <consortium name="US DOE Joint Genome Institute (JGI-PGF)"/>
            <person name="Walter F."/>
            <person name="Albersmeier A."/>
            <person name="Kalinowski J."/>
            <person name="Ruckert C."/>
        </authorList>
    </citation>
    <scope>NUCLEOTIDE SEQUENCE</scope>
    <source>
        <strain evidence="13">CGMCC 1.12726</strain>
    </source>
</reference>
<sequence length="198" mass="20971">MKDVVLLDSGGSNYASLIAAFERLGARCTPSRDPERIRAATHLVLPGVGSAGAAMRAIGEQNLDKLIADSTQPLLGICLGMQVLFEHSEESDVACLGLIPGRVTRLPEAPGIRVPHMGWNSIRSIGSNPLLEGLDGCDFYFVHSYAAPCGEYTRAVTEHGLPFSAAVGAGRIHGVQFHPERSGPQGARLLANFLELAA</sequence>
<feature type="domain" description="Glutamine amidotransferase" evidence="12">
    <location>
        <begin position="5"/>
        <end position="194"/>
    </location>
</feature>
<dbReference type="EC" id="4.3.2.10" evidence="10"/>